<comment type="caution">
    <text evidence="2">The sequence shown here is derived from an EMBL/GenBank/DDBJ whole genome shotgun (WGS) entry which is preliminary data.</text>
</comment>
<organism evidence="2 3">
    <name type="scientific">Brachyspira catarrhinii</name>
    <dbReference type="NCBI Taxonomy" id="2528966"/>
    <lineage>
        <taxon>Bacteria</taxon>
        <taxon>Pseudomonadati</taxon>
        <taxon>Spirochaetota</taxon>
        <taxon>Spirochaetia</taxon>
        <taxon>Brachyspirales</taxon>
        <taxon>Brachyspiraceae</taxon>
        <taxon>Brachyspira</taxon>
    </lineage>
</organism>
<protein>
    <submittedName>
        <fullName evidence="2">DUF262 domain-containing protein</fullName>
    </submittedName>
</protein>
<gene>
    <name evidence="2" type="ORF">EZH24_07995</name>
</gene>
<sequence>MNLSELLNNELIIPEIQRDYVWGNNEIVLRRFLKNIFNNINNDKENKLDIGFFYSYKVYQNEEIYALIDGQQRITTLVLLYWYIGIGEDYIKKFKFKVRENCNNFLEKLLEENISKIGKINGESISERIKNCIWYLSIWDNDPTVKSMLKALDIIEYEFNKITENKEDIKNNIKSNIEQNIIFTCITNDDRGLEKEYISLNARGRELEKYEKLKAILVEDMDNKKVEDMKDEKKKYEYLEKWEKDWQDILWECKGDNVYNTDNIWNAVLYWARDIFVIENNICKPDTEKEEIYFDFDLMSIKGKNDKGENYKDILLKIFDWIIPALKIINENKDLFQKKCQFNDKKVIDIDKIIEGDKKESYKLTDGQRALFYGLLYLVKNEDKEILEKIRVFRNLIENSNINSDNLVASAVKSLELLSKKTISDFPNKLLDNNKEIKGISPEQKYEEALKLEIFNKYSNYKETILKIENDALFKGRIKNIFLLAYSENNEDFINKYNLHTKFFEEIFFDKKEDKLELKENIISKSEEKLKLFDNLLEQYIEIYGKKNEIWGELLLDKNIYIYYNHMIVLKDSSLNEAEKEKRAFLYLVYLYHNNKSTSIDKFLDENRKSNLKNILETEKETKIIAIKDPINQLYIIYLLYDMKKEYLFQRYTKHFGVLEDDEGYYGIPKEKKEEKDNSPFNEKFLFQTYNICWNVGGAQPYVKFDSASDLSGLENIYR</sequence>
<dbReference type="PANTHER" id="PTHR35149">
    <property type="entry name" value="SLL5132 PROTEIN"/>
    <property type="match status" value="1"/>
</dbReference>
<dbReference type="RefSeq" id="WP_137998602.1">
    <property type="nucleotide sequence ID" value="NZ_SJDU01000204.1"/>
</dbReference>
<dbReference type="EMBL" id="SJDU01000204">
    <property type="protein sequence ID" value="TKZ34320.1"/>
    <property type="molecule type" value="Genomic_DNA"/>
</dbReference>
<dbReference type="InterPro" id="IPR004919">
    <property type="entry name" value="GmrSD_N"/>
</dbReference>
<proteinExistence type="predicted"/>
<reference evidence="2 3" key="1">
    <citation type="journal article" date="2019" name="Anaerobe">
        <title>Brachyspira catarrhinii sp. nov., an anaerobic intestinal spirochaete isolated from vervet monkeys may have been misidentified as Brachyspira aalborgi in previous studies.</title>
        <authorList>
            <person name="Phillips N.D."/>
            <person name="La T."/>
            <person name="Hampson D.J."/>
        </authorList>
    </citation>
    <scope>NUCLEOTIDE SEQUENCE [LARGE SCALE GENOMIC DNA]</scope>
    <source>
        <strain evidence="2 3">Z12</strain>
    </source>
</reference>
<dbReference type="Pfam" id="PF03235">
    <property type="entry name" value="GmrSD_N"/>
    <property type="match status" value="1"/>
</dbReference>
<accession>A0ABY2TQ23</accession>
<evidence type="ECO:0000313" key="3">
    <source>
        <dbReference type="Proteomes" id="UP000310168"/>
    </source>
</evidence>
<evidence type="ECO:0000313" key="2">
    <source>
        <dbReference type="EMBL" id="TKZ34320.1"/>
    </source>
</evidence>
<name>A0ABY2TQ23_9SPIR</name>
<feature type="domain" description="GmrSD restriction endonucleases N-terminal" evidence="1">
    <location>
        <begin position="4"/>
        <end position="217"/>
    </location>
</feature>
<evidence type="ECO:0000259" key="1">
    <source>
        <dbReference type="Pfam" id="PF03235"/>
    </source>
</evidence>
<keyword evidence="3" id="KW-1185">Reference proteome</keyword>
<dbReference type="Proteomes" id="UP000310168">
    <property type="component" value="Unassembled WGS sequence"/>
</dbReference>
<dbReference type="PANTHER" id="PTHR35149:SF1">
    <property type="entry name" value="DUF5655 DOMAIN-CONTAINING PROTEIN"/>
    <property type="match status" value="1"/>
</dbReference>